<dbReference type="EMBL" id="VWEQ01000001">
    <property type="protein sequence ID" value="KAA4756506.1"/>
    <property type="molecule type" value="Genomic_DNA"/>
</dbReference>
<organism evidence="1 2">
    <name type="scientific">Bacteroides fragilis</name>
    <dbReference type="NCBI Taxonomy" id="817"/>
    <lineage>
        <taxon>Bacteria</taxon>
        <taxon>Pseudomonadati</taxon>
        <taxon>Bacteroidota</taxon>
        <taxon>Bacteroidia</taxon>
        <taxon>Bacteroidales</taxon>
        <taxon>Bacteroidaceae</taxon>
        <taxon>Bacteroides</taxon>
    </lineage>
</organism>
<name>A0A6L3GZP6_BACFG</name>
<evidence type="ECO:0000313" key="1">
    <source>
        <dbReference type="EMBL" id="KAA4756506.1"/>
    </source>
</evidence>
<sequence>MKKLVIKNFPQNSHHYFINNCAITTDISQIVRWNILIFFFLVSLTGCKDELFIENESTPISTRAIPTPEFDWENCDWMPTPKGQSPIPSPWVGQGSIVSVYGIDVVNDRKASDGWLLLYNSFNSTATGPLINPYFILYNKYRGLMRIFLYTTTPFISPSTYIQDGLSITSSGYKSSMLNFMGEYIIDTDKPKQTYSQMQPAPDDGSLPLASNKWYMVQYELAYDKGISKLPYNSIQMAWYMNYHNVEKIKLGGDLVGTIKGTIGSSSENNIFSNLGKAVGDVAKVAGTGVVAGLGENFLTKNTINEDTGQNNLGLPNSIFKAALKGIRSAITNSANGLPRQIIGIFSAMFKKGESPQLVSLNIKANINLEGTGLNSGSFPSSPTSFWMPGTSIPPTAIGYLPLYNESLGIFNFVKGNITITGKRDIRILNVVDEGETVINETVSFSPRDFSQYLEFNPSIRDIVNIKIQKQELLIFVEDKARSVTTNAKVEEFGDEKGYVDPNEIKCGLYFGQSSPEEVPPFDEKPFKCAVRFTLLIEPHDGAAATVVTKTFLLNPIYSITENVYIRH</sequence>
<dbReference type="AlphaFoldDB" id="A0A6L3GZP6"/>
<gene>
    <name evidence="1" type="ORF">F3B44_01795</name>
</gene>
<reference evidence="1 2" key="1">
    <citation type="journal article" date="2019" name="Nat. Med.">
        <title>A library of human gut bacterial isolates paired with longitudinal multiomics data enables mechanistic microbiome research.</title>
        <authorList>
            <person name="Poyet M."/>
            <person name="Groussin M."/>
            <person name="Gibbons S.M."/>
            <person name="Avila-Pacheco J."/>
            <person name="Jiang X."/>
            <person name="Kearney S.M."/>
            <person name="Perrotta A.R."/>
            <person name="Berdy B."/>
            <person name="Zhao S."/>
            <person name="Lieberman T.D."/>
            <person name="Swanson P.K."/>
            <person name="Smith M."/>
            <person name="Roesemann S."/>
            <person name="Alexander J.E."/>
            <person name="Rich S.A."/>
            <person name="Livny J."/>
            <person name="Vlamakis H."/>
            <person name="Clish C."/>
            <person name="Bullock K."/>
            <person name="Deik A."/>
            <person name="Scott J."/>
            <person name="Pierce K.A."/>
            <person name="Xavier R.J."/>
            <person name="Alm E.J."/>
        </authorList>
    </citation>
    <scope>NUCLEOTIDE SEQUENCE [LARGE SCALE GENOMIC DNA]</scope>
    <source>
        <strain evidence="1 2">BIOML-A106</strain>
    </source>
</reference>
<evidence type="ECO:0000313" key="2">
    <source>
        <dbReference type="Proteomes" id="UP000479773"/>
    </source>
</evidence>
<accession>A0A6L3GZP6</accession>
<dbReference type="RefSeq" id="WP_041926254.1">
    <property type="nucleotide sequence ID" value="NZ_CBCSKQ010000008.1"/>
</dbReference>
<dbReference type="GeneID" id="60366329"/>
<comment type="caution">
    <text evidence="1">The sequence shown here is derived from an EMBL/GenBank/DDBJ whole genome shotgun (WGS) entry which is preliminary data.</text>
</comment>
<protein>
    <submittedName>
        <fullName evidence="1">Uncharacterized protein</fullName>
    </submittedName>
</protein>
<dbReference type="Proteomes" id="UP000479773">
    <property type="component" value="Unassembled WGS sequence"/>
</dbReference>
<proteinExistence type="predicted"/>